<dbReference type="EMBL" id="SOEZ01000046">
    <property type="protein sequence ID" value="TFB50344.1"/>
    <property type="molecule type" value="Genomic_DNA"/>
</dbReference>
<evidence type="ECO:0000313" key="1">
    <source>
        <dbReference type="EMBL" id="TFB50344.1"/>
    </source>
</evidence>
<sequence>MFTLHIEHTVTDYDAWKRMFDADPLDRKGSGVSGYRVMRPTGDTAAVMVELDFGSREAGERMSVALAELWKGPAAEMTINPRATLTETVESGTP</sequence>
<dbReference type="RefSeq" id="WP_134490373.1">
    <property type="nucleotide sequence ID" value="NZ_SOEZ01000046.1"/>
</dbReference>
<reference evidence="1 2" key="1">
    <citation type="submission" date="2019-03" db="EMBL/GenBank/DDBJ databases">
        <title>Genomics of glacier-inhabiting Cryobacterium strains.</title>
        <authorList>
            <person name="Liu Q."/>
            <person name="Xin Y.-H."/>
        </authorList>
    </citation>
    <scope>NUCLEOTIDE SEQUENCE [LARGE SCALE GENOMIC DNA]</scope>
    <source>
        <strain evidence="1 2">Sr47</strain>
    </source>
</reference>
<proteinExistence type="predicted"/>
<dbReference type="Proteomes" id="UP000297866">
    <property type="component" value="Unassembled WGS sequence"/>
</dbReference>
<dbReference type="AlphaFoldDB" id="A0A4R8UEU5"/>
<protein>
    <recommendedName>
        <fullName evidence="3">Cyclase</fullName>
    </recommendedName>
</protein>
<organism evidence="1 2">
    <name type="scientific">Cryobacterium tagatosivorans</name>
    <dbReference type="NCBI Taxonomy" id="1259199"/>
    <lineage>
        <taxon>Bacteria</taxon>
        <taxon>Bacillati</taxon>
        <taxon>Actinomycetota</taxon>
        <taxon>Actinomycetes</taxon>
        <taxon>Micrococcales</taxon>
        <taxon>Microbacteriaceae</taxon>
        <taxon>Cryobacterium</taxon>
    </lineage>
</organism>
<comment type="caution">
    <text evidence="1">The sequence shown here is derived from an EMBL/GenBank/DDBJ whole genome shotgun (WGS) entry which is preliminary data.</text>
</comment>
<accession>A0A4R8UEU5</accession>
<name>A0A4R8UEU5_9MICO</name>
<evidence type="ECO:0000313" key="2">
    <source>
        <dbReference type="Proteomes" id="UP000297866"/>
    </source>
</evidence>
<evidence type="ECO:0008006" key="3">
    <source>
        <dbReference type="Google" id="ProtNLM"/>
    </source>
</evidence>
<dbReference type="OrthoDB" id="4578588at2"/>
<gene>
    <name evidence="1" type="ORF">E3O23_09330</name>
</gene>
<keyword evidence="2" id="KW-1185">Reference proteome</keyword>